<proteinExistence type="predicted"/>
<dbReference type="EMBL" id="CP045352">
    <property type="protein sequence ID" value="QFT28811.1"/>
    <property type="molecule type" value="Genomic_DNA"/>
</dbReference>
<dbReference type="Proteomes" id="UP000326936">
    <property type="component" value="Plasmid pTHAF100_b"/>
</dbReference>
<sequence>MSDLDFTKHWTSDRTRRKQTALTRLSNGLLKEVIEDPFSKDLFEREEIEAMKVAAQALSNAKKKFAHIKERKVRIEKRKDNELANIEKQYKQYAIETLNSLNPNPDTFTREQFCLWVAAASFTGSLLNPENWELDINDGIDKHYLENDNALRKRNVQAMREKAIKTFEHHLRRSWKFSFKNDSWEVIVPIKEAAMHLKNLMNHQKYIEAEKNHAYQLEHLEAYNREVEAVKRRKDIKSV</sequence>
<dbReference type="AlphaFoldDB" id="A0A5P9CS82"/>
<name>A0A5P9CS82_9VIBR</name>
<geneLocation type="plasmid" evidence="3">
    <name>pthaf100_b</name>
</geneLocation>
<keyword evidence="2" id="KW-0614">Plasmid</keyword>
<evidence type="ECO:0000256" key="1">
    <source>
        <dbReference type="SAM" id="Coils"/>
    </source>
</evidence>
<feature type="coiled-coil region" evidence="1">
    <location>
        <begin position="58"/>
        <end position="96"/>
    </location>
</feature>
<accession>A0A5P9CS82</accession>
<keyword evidence="1" id="KW-0175">Coiled coil</keyword>
<organism evidence="2 3">
    <name type="scientific">Vibrio aquimaris</name>
    <dbReference type="NCBI Taxonomy" id="2587862"/>
    <lineage>
        <taxon>Bacteria</taxon>
        <taxon>Pseudomonadati</taxon>
        <taxon>Pseudomonadota</taxon>
        <taxon>Gammaproteobacteria</taxon>
        <taxon>Vibrionales</taxon>
        <taxon>Vibrionaceae</taxon>
        <taxon>Vibrio</taxon>
    </lineage>
</organism>
<evidence type="ECO:0000313" key="3">
    <source>
        <dbReference type="Proteomes" id="UP000326936"/>
    </source>
</evidence>
<reference evidence="2 3" key="1">
    <citation type="submission" date="2019-10" db="EMBL/GenBank/DDBJ databases">
        <title>Complete genome sequence of Vibrio sp. strain THAF100, isolated from non-filtered water from the water column of tank 6 of a marine aquarium containing stony-coral fragments. Water maintained at 26 degree C.</title>
        <authorList>
            <person name="Ruckert C."/>
            <person name="Franco A."/>
            <person name="Kalinowski J."/>
            <person name="Glaeser S."/>
        </authorList>
    </citation>
    <scope>NUCLEOTIDE SEQUENCE [LARGE SCALE GENOMIC DNA]</scope>
    <source>
        <strain evidence="2 3">THAF100</strain>
        <plasmid evidence="3">pthaf100_b</plasmid>
    </source>
</reference>
<dbReference type="OrthoDB" id="5905967at2"/>
<dbReference type="RefSeq" id="WP_152432821.1">
    <property type="nucleotide sequence ID" value="NZ_CBCSDK010000028.1"/>
</dbReference>
<gene>
    <name evidence="2" type="ORF">FIV01_20630</name>
</gene>
<protein>
    <submittedName>
        <fullName evidence="2">Uncharacterized protein</fullName>
    </submittedName>
</protein>
<dbReference type="KEGG" id="vaq:FIV01_20630"/>
<evidence type="ECO:0000313" key="2">
    <source>
        <dbReference type="EMBL" id="QFT28811.1"/>
    </source>
</evidence>
<keyword evidence="3" id="KW-1185">Reference proteome</keyword>